<comment type="caution">
    <text evidence="2">The sequence shown here is derived from an EMBL/GenBank/DDBJ whole genome shotgun (WGS) entry which is preliminary data.</text>
</comment>
<gene>
    <name evidence="2" type="ORF">AAFF_G00158370</name>
</gene>
<protein>
    <submittedName>
        <fullName evidence="2">Uncharacterized protein</fullName>
    </submittedName>
</protein>
<accession>A0AAD7W7R3</accession>
<proteinExistence type="predicted"/>
<organism evidence="2 3">
    <name type="scientific">Aldrovandia affinis</name>
    <dbReference type="NCBI Taxonomy" id="143900"/>
    <lineage>
        <taxon>Eukaryota</taxon>
        <taxon>Metazoa</taxon>
        <taxon>Chordata</taxon>
        <taxon>Craniata</taxon>
        <taxon>Vertebrata</taxon>
        <taxon>Euteleostomi</taxon>
        <taxon>Actinopterygii</taxon>
        <taxon>Neopterygii</taxon>
        <taxon>Teleostei</taxon>
        <taxon>Notacanthiformes</taxon>
        <taxon>Halosauridae</taxon>
        <taxon>Aldrovandia</taxon>
    </lineage>
</organism>
<keyword evidence="3" id="KW-1185">Reference proteome</keyword>
<feature type="region of interest" description="Disordered" evidence="1">
    <location>
        <begin position="1"/>
        <end position="35"/>
    </location>
</feature>
<sequence length="71" mass="7527">MKGQGEWISAQSPDPKAPAGATWIRSAPQRRTAEAGRRRAAVRSILSPDGAWEAAAAMLLLRSGLQLEISG</sequence>
<reference evidence="2" key="1">
    <citation type="journal article" date="2023" name="Science">
        <title>Genome structures resolve the early diversification of teleost fishes.</title>
        <authorList>
            <person name="Parey E."/>
            <person name="Louis A."/>
            <person name="Montfort J."/>
            <person name="Bouchez O."/>
            <person name="Roques C."/>
            <person name="Iampietro C."/>
            <person name="Lluch J."/>
            <person name="Castinel A."/>
            <person name="Donnadieu C."/>
            <person name="Desvignes T."/>
            <person name="Floi Bucao C."/>
            <person name="Jouanno E."/>
            <person name="Wen M."/>
            <person name="Mejri S."/>
            <person name="Dirks R."/>
            <person name="Jansen H."/>
            <person name="Henkel C."/>
            <person name="Chen W.J."/>
            <person name="Zahm M."/>
            <person name="Cabau C."/>
            <person name="Klopp C."/>
            <person name="Thompson A.W."/>
            <person name="Robinson-Rechavi M."/>
            <person name="Braasch I."/>
            <person name="Lecointre G."/>
            <person name="Bobe J."/>
            <person name="Postlethwait J.H."/>
            <person name="Berthelot C."/>
            <person name="Roest Crollius H."/>
            <person name="Guiguen Y."/>
        </authorList>
    </citation>
    <scope>NUCLEOTIDE SEQUENCE</scope>
    <source>
        <strain evidence="2">NC1722</strain>
    </source>
</reference>
<dbReference type="AlphaFoldDB" id="A0AAD7W7R3"/>
<evidence type="ECO:0000256" key="1">
    <source>
        <dbReference type="SAM" id="MobiDB-lite"/>
    </source>
</evidence>
<dbReference type="Proteomes" id="UP001221898">
    <property type="component" value="Unassembled WGS sequence"/>
</dbReference>
<name>A0AAD7W7R3_9TELE</name>
<evidence type="ECO:0000313" key="2">
    <source>
        <dbReference type="EMBL" id="KAJ8387341.1"/>
    </source>
</evidence>
<dbReference type="EMBL" id="JAINUG010000213">
    <property type="protein sequence ID" value="KAJ8387341.1"/>
    <property type="molecule type" value="Genomic_DNA"/>
</dbReference>
<evidence type="ECO:0000313" key="3">
    <source>
        <dbReference type="Proteomes" id="UP001221898"/>
    </source>
</evidence>